<keyword evidence="2" id="KW-0597">Phosphoprotein</keyword>
<feature type="active site" description="Proton donor; for dehydratase activity" evidence="5">
    <location>
        <position position="1574"/>
    </location>
</feature>
<reference evidence="10" key="1">
    <citation type="journal article" date="2019" name="Int. J. Syst. Evol. Microbiol.">
        <title>The Global Catalogue of Microorganisms (GCM) 10K type strain sequencing project: providing services to taxonomists for standard genome sequencing and annotation.</title>
        <authorList>
            <consortium name="The Broad Institute Genomics Platform"/>
            <consortium name="The Broad Institute Genome Sequencing Center for Infectious Disease"/>
            <person name="Wu L."/>
            <person name="Ma J."/>
        </authorList>
    </citation>
    <scope>NUCLEOTIDE SEQUENCE [LARGE SCALE GENOMIC DNA]</scope>
    <source>
        <strain evidence="10">CGMCC 4.7676</strain>
    </source>
</reference>
<dbReference type="InterPro" id="IPR057326">
    <property type="entry name" value="KR_dom"/>
</dbReference>
<dbReference type="Gene3D" id="3.10.129.110">
    <property type="entry name" value="Polyketide synthase dehydratase"/>
    <property type="match status" value="1"/>
</dbReference>
<proteinExistence type="predicted"/>
<dbReference type="InterPro" id="IPR020841">
    <property type="entry name" value="PKS_Beta-ketoAc_synthase_dom"/>
</dbReference>
<dbReference type="Pfam" id="PF02801">
    <property type="entry name" value="Ketoacyl-synt_C"/>
    <property type="match status" value="1"/>
</dbReference>
<dbReference type="CDD" id="cd00833">
    <property type="entry name" value="PKS"/>
    <property type="match status" value="1"/>
</dbReference>
<keyword evidence="1" id="KW-0596">Phosphopantetheine</keyword>
<dbReference type="PANTHER" id="PTHR43775">
    <property type="entry name" value="FATTY ACID SYNTHASE"/>
    <property type="match status" value="1"/>
</dbReference>
<dbReference type="InterPro" id="IPR036736">
    <property type="entry name" value="ACP-like_sf"/>
</dbReference>
<evidence type="ECO:0000256" key="6">
    <source>
        <dbReference type="SAM" id="MobiDB-lite"/>
    </source>
</evidence>
<dbReference type="InterPro" id="IPR014030">
    <property type="entry name" value="Ketoacyl_synth_N"/>
</dbReference>
<feature type="region of interest" description="C-terminal hotdog fold" evidence="5">
    <location>
        <begin position="1516"/>
        <end position="1653"/>
    </location>
</feature>
<dbReference type="Pfam" id="PF21089">
    <property type="entry name" value="PKS_DH_N"/>
    <property type="match status" value="1"/>
</dbReference>
<dbReference type="PROSITE" id="PS52004">
    <property type="entry name" value="KS3_2"/>
    <property type="match status" value="1"/>
</dbReference>
<dbReference type="InterPro" id="IPR016039">
    <property type="entry name" value="Thiolase-like"/>
</dbReference>
<keyword evidence="10" id="KW-1185">Reference proteome</keyword>
<dbReference type="PROSITE" id="PS52019">
    <property type="entry name" value="PKS_MFAS_DH"/>
    <property type="match status" value="1"/>
</dbReference>
<dbReference type="SMART" id="SM00826">
    <property type="entry name" value="PKS_DH"/>
    <property type="match status" value="1"/>
</dbReference>
<dbReference type="InterPro" id="IPR001227">
    <property type="entry name" value="Ac_transferase_dom_sf"/>
</dbReference>
<gene>
    <name evidence="9" type="ORF">ACFOSH_04025</name>
</gene>
<evidence type="ECO:0000256" key="2">
    <source>
        <dbReference type="ARBA" id="ARBA00022553"/>
    </source>
</evidence>
<dbReference type="InterPro" id="IPR020807">
    <property type="entry name" value="PKS_DH"/>
</dbReference>
<dbReference type="InterPro" id="IPR016035">
    <property type="entry name" value="Acyl_Trfase/lysoPLipase"/>
</dbReference>
<dbReference type="InterPro" id="IPR036291">
    <property type="entry name" value="NAD(P)-bd_dom_sf"/>
</dbReference>
<dbReference type="InterPro" id="IPR014031">
    <property type="entry name" value="Ketoacyl_synth_C"/>
</dbReference>
<evidence type="ECO:0000313" key="10">
    <source>
        <dbReference type="Proteomes" id="UP001595645"/>
    </source>
</evidence>
<evidence type="ECO:0000313" key="9">
    <source>
        <dbReference type="EMBL" id="MFC3448594.1"/>
    </source>
</evidence>
<evidence type="ECO:0000256" key="5">
    <source>
        <dbReference type="PROSITE-ProRule" id="PRU01363"/>
    </source>
</evidence>
<evidence type="ECO:0000259" key="8">
    <source>
        <dbReference type="PROSITE" id="PS52019"/>
    </source>
</evidence>
<feature type="domain" description="PKS/mFAS DH" evidence="8">
    <location>
        <begin position="1379"/>
        <end position="1653"/>
    </location>
</feature>
<dbReference type="RefSeq" id="WP_378237267.1">
    <property type="nucleotide sequence ID" value="NZ_JBHRWK010000007.1"/>
</dbReference>
<feature type="active site" description="Proton acceptor; for dehydratase activity" evidence="5">
    <location>
        <position position="1412"/>
    </location>
</feature>
<sequence length="1782" mass="185382">MRAEPIAIVGLACRYPDATSPAQLWQNVLGRRRAFRRIPEIRLGQAYRGGPADPDLACATRAGVLRDWEFDRERFSIPGPLHRAADHAHWLALETAAEALVDAGFPLGDGLDRDKVGVVLGNSLTGEFSRAATLRLRWPFVAEAAAAAMRASGASAEWAGGVLERMERLVKDPFEVPGDETLTGALANTIAGRICNQFDLHGTGYTVDGACASSLLAVMTACRALACGEHDFMLAGGVDMSLDPMELVGFSRLGALATDEMRVYDARPTGFLPGEGCGVVALMRADDAERAGLRDYARIVGWASSSDGAGGLSRPARAGQVLALARAYHTAGLDPSAAGMVEGHGTGAAVGDRTELEALAEVRGNGASPAALGTIKANIGHTKAAAGVAGLLKAALAVHHRVIPPVTGCREPHELLRRDGVPLRLLDEPEPWPDRVPRAGISSMGFGGINAHLVIEGAGEAPAPAVPAAFRRWSARAWPVDIVFLSARTAPSLAARLRGLGETASDLSDAELGDLAGTAWREADGAVPFRAALVAADPAELASAAARAATACDGWDGGLLLDRQRGYVLGSGRPARVGLLFPGQAAPVRPELPGWAARLGVPVLGDVQGEAEGTALAQPAIMRQSLAGLAWLGELGTVAVAATGHSLGEITALHWGGALSARAAQALATERGRVMAEYGEPGTGMVSLAVSLDRLPALLDGTDAVSAGHNAPEQVVVSGRHADLELMLERALGAGIAARRLPVSHGFHSPAMAPVVEPLRRALERFEITTVQTGHTVLSTVTGEPLAGDDPRDLLTGQLTRPVLFGTAVRALAARCDLLVETGPGALLTGLAAANCPSTPAVAMDCGGDPRQHAFATAVLAAAAAADIHPWFAGRAFRTLPLDAEARFVANPCELGSGSSDVPAPRAQAPTDAPATPEDGPRAALVTHLAHTLELPPSSITASSTLLGDLHLNSLQVIQVVSAVAGGLGKRPPAIPPMLAEATVDDVAEILAGLPDTGGSEPSAPVTPVRAWVRAYTHHWVPCVPATGPAATVVTLAGHDGPGELAAVLRRAAAERPDRLVIVHNGHPAAAAIGRSVVAELESGTVVVADLRPGSSTVDSATLACPAGRRYLELRQLPGGGFERPETALLDLGDGDGPPLGEDDVCLVTGGVRGITAVAAAALAERTGCTLVFAGRSAGDSVADELRELPVKAHYRECDVADETAVRALVAEFGQIRGLLHGAGVNEPSLLGEVTADALGKALRPKVDGLRTLLDAVGDKVRLVLGFGSVIGRQGLAGESAYCVANDWLRVELERWASTHPGARTHALEWSVWSGTGMGVRMDALPGLRARGVEPIEPELGVAALMDLLADAGAPVTVLLTSRFPDSPALPMDNAGTSSLRFAERTAVRIDGVEAVIEAKLALGSDPYLDEHRVERTAVLPAVIGLEAMAQAVSLTGGPSLPLALSNVEFAAPVTVDERAGRTVQVAALACRDRVEVVLRDDSDGFGADRFTAVARRAPEPPRPWSPARPPSETSAHPWYGSLFFHSGRFRRVAGYELLTAFRVDAWLRTREPGPWFSQFHSGQLLLGDPAAHDACLHVLLACVPHRRALPVGVDRVTIWSAPPDGPLRVVATERAHDGDGFTFDVNLLGPDGTPVSRWEGLRLRALGPVDWPEGIPARLIGPWLSRRLIESGFADRAELETGPSLTGDGWAALPLEAHTGPLEAEDEAAAGTLADKTGEPISTTRAMVRAAREAATGPGPLRVDQVAEDGAAVAHVGEEPVLVTRIQVLESGVFAVAVTGR</sequence>
<dbReference type="Pfam" id="PF00109">
    <property type="entry name" value="ketoacyl-synt"/>
    <property type="match status" value="1"/>
</dbReference>
<dbReference type="InterPro" id="IPR049900">
    <property type="entry name" value="PKS_mFAS_DH"/>
</dbReference>
<dbReference type="InterPro" id="IPR050091">
    <property type="entry name" value="PKS_NRPS_Biosynth_Enz"/>
</dbReference>
<dbReference type="Pfam" id="PF14765">
    <property type="entry name" value="PS-DH"/>
    <property type="match status" value="1"/>
</dbReference>
<organism evidence="9 10">
    <name type="scientific">Amycolatopsis speibonae</name>
    <dbReference type="NCBI Taxonomy" id="1450224"/>
    <lineage>
        <taxon>Bacteria</taxon>
        <taxon>Bacillati</taxon>
        <taxon>Actinomycetota</taxon>
        <taxon>Actinomycetes</taxon>
        <taxon>Pseudonocardiales</taxon>
        <taxon>Pseudonocardiaceae</taxon>
        <taxon>Amycolatopsis</taxon>
    </lineage>
</organism>
<dbReference type="InterPro" id="IPR049552">
    <property type="entry name" value="PKS_DH_N"/>
</dbReference>
<comment type="caution">
    <text evidence="9">The sequence shown here is derived from an EMBL/GenBank/DDBJ whole genome shotgun (WGS) entry which is preliminary data.</text>
</comment>
<feature type="region of interest" description="N-terminal hotdog fold" evidence="5">
    <location>
        <begin position="1379"/>
        <end position="1502"/>
    </location>
</feature>
<feature type="region of interest" description="Disordered" evidence="6">
    <location>
        <begin position="898"/>
        <end position="920"/>
    </location>
</feature>
<dbReference type="Gene3D" id="1.10.1200.10">
    <property type="entry name" value="ACP-like"/>
    <property type="match status" value="1"/>
</dbReference>
<dbReference type="Pfam" id="PF16197">
    <property type="entry name" value="KAsynt_C_assoc"/>
    <property type="match status" value="1"/>
</dbReference>
<dbReference type="SMART" id="SM00825">
    <property type="entry name" value="PKS_KS"/>
    <property type="match status" value="1"/>
</dbReference>
<evidence type="ECO:0000256" key="4">
    <source>
        <dbReference type="ARBA" id="ARBA00023315"/>
    </source>
</evidence>
<dbReference type="SUPFAM" id="SSF47336">
    <property type="entry name" value="ACP-like"/>
    <property type="match status" value="1"/>
</dbReference>
<accession>A0ABV7NP65</accession>
<dbReference type="Pfam" id="PF00698">
    <property type="entry name" value="Acyl_transf_1"/>
    <property type="match status" value="1"/>
</dbReference>
<dbReference type="SUPFAM" id="SSF52151">
    <property type="entry name" value="FabD/lysophospholipase-like"/>
    <property type="match status" value="1"/>
</dbReference>
<protein>
    <submittedName>
        <fullName evidence="9">SDR family NAD(P)-dependent oxidoreductase</fullName>
    </submittedName>
</protein>
<dbReference type="SUPFAM" id="SSF51735">
    <property type="entry name" value="NAD(P)-binding Rossmann-fold domains"/>
    <property type="match status" value="1"/>
</dbReference>
<keyword evidence="3" id="KW-0808">Transferase</keyword>
<dbReference type="InterPro" id="IPR042104">
    <property type="entry name" value="PKS_dehydratase_sf"/>
</dbReference>
<evidence type="ECO:0000256" key="1">
    <source>
        <dbReference type="ARBA" id="ARBA00022450"/>
    </source>
</evidence>
<dbReference type="InterPro" id="IPR014043">
    <property type="entry name" value="Acyl_transferase_dom"/>
</dbReference>
<feature type="domain" description="Ketosynthase family 3 (KS3)" evidence="7">
    <location>
        <begin position="3"/>
        <end position="457"/>
    </location>
</feature>
<keyword evidence="4" id="KW-0012">Acyltransferase</keyword>
<dbReference type="Gene3D" id="3.40.366.10">
    <property type="entry name" value="Malonyl-Coenzyme A Acyl Carrier Protein, domain 2"/>
    <property type="match status" value="1"/>
</dbReference>
<dbReference type="InterPro" id="IPR049551">
    <property type="entry name" value="PKS_DH_C"/>
</dbReference>
<dbReference type="Proteomes" id="UP001595645">
    <property type="component" value="Unassembled WGS sequence"/>
</dbReference>
<evidence type="ECO:0000259" key="7">
    <source>
        <dbReference type="PROSITE" id="PS52004"/>
    </source>
</evidence>
<dbReference type="SUPFAM" id="SSF53901">
    <property type="entry name" value="Thiolase-like"/>
    <property type="match status" value="1"/>
</dbReference>
<dbReference type="PANTHER" id="PTHR43775:SF51">
    <property type="entry name" value="INACTIVE PHENOLPHTHIOCEROL SYNTHESIS POLYKETIDE SYNTHASE TYPE I PKS1-RELATED"/>
    <property type="match status" value="1"/>
</dbReference>
<name>A0ABV7NP65_9PSEU</name>
<evidence type="ECO:0000256" key="3">
    <source>
        <dbReference type="ARBA" id="ARBA00022679"/>
    </source>
</evidence>
<dbReference type="Pfam" id="PF08659">
    <property type="entry name" value="KR"/>
    <property type="match status" value="1"/>
</dbReference>
<dbReference type="Gene3D" id="3.40.50.720">
    <property type="entry name" value="NAD(P)-binding Rossmann-like Domain"/>
    <property type="match status" value="1"/>
</dbReference>
<dbReference type="EMBL" id="JBHRWK010000007">
    <property type="protein sequence ID" value="MFC3448594.1"/>
    <property type="molecule type" value="Genomic_DNA"/>
</dbReference>
<dbReference type="SUPFAM" id="SSF55048">
    <property type="entry name" value="Probable ACP-binding domain of malonyl-CoA ACP transacylase"/>
    <property type="match status" value="1"/>
</dbReference>
<dbReference type="SMART" id="SM00827">
    <property type="entry name" value="PKS_AT"/>
    <property type="match status" value="1"/>
</dbReference>
<dbReference type="InterPro" id="IPR016036">
    <property type="entry name" value="Malonyl_transacylase_ACP-bd"/>
</dbReference>
<dbReference type="SMART" id="SM00822">
    <property type="entry name" value="PKS_KR"/>
    <property type="match status" value="1"/>
</dbReference>
<dbReference type="InterPro" id="IPR013968">
    <property type="entry name" value="PKS_KR"/>
</dbReference>
<dbReference type="InterPro" id="IPR032821">
    <property type="entry name" value="PKS_assoc"/>
</dbReference>
<dbReference type="Gene3D" id="3.40.47.10">
    <property type="match status" value="1"/>
</dbReference>